<feature type="transmembrane region" description="Helical" evidence="4">
    <location>
        <begin position="189"/>
        <end position="211"/>
    </location>
</feature>
<dbReference type="CDD" id="cd17477">
    <property type="entry name" value="MFS_YcaD_like"/>
    <property type="match status" value="1"/>
</dbReference>
<feature type="transmembrane region" description="Helical" evidence="4">
    <location>
        <begin position="295"/>
        <end position="314"/>
    </location>
</feature>
<dbReference type="RefSeq" id="WP_045446427.1">
    <property type="nucleotide sequence ID" value="NZ_BBIO01000009.1"/>
</dbReference>
<evidence type="ECO:0000256" key="4">
    <source>
        <dbReference type="SAM" id="Phobius"/>
    </source>
</evidence>
<dbReference type="EMBL" id="BBIO01000009">
    <property type="protein sequence ID" value="GAK45424.1"/>
    <property type="molecule type" value="Genomic_DNA"/>
</dbReference>
<evidence type="ECO:0000313" key="6">
    <source>
        <dbReference type="EMBL" id="GAK45424.1"/>
    </source>
</evidence>
<dbReference type="InterPro" id="IPR047200">
    <property type="entry name" value="MFS_YcaD-like"/>
</dbReference>
<evidence type="ECO:0000256" key="2">
    <source>
        <dbReference type="ARBA" id="ARBA00022989"/>
    </source>
</evidence>
<organism evidence="6 7">
    <name type="scientific">Tepidicaulis marinus</name>
    <dbReference type="NCBI Taxonomy" id="1333998"/>
    <lineage>
        <taxon>Bacteria</taxon>
        <taxon>Pseudomonadati</taxon>
        <taxon>Pseudomonadota</taxon>
        <taxon>Alphaproteobacteria</taxon>
        <taxon>Hyphomicrobiales</taxon>
        <taxon>Parvibaculaceae</taxon>
        <taxon>Tepidicaulis</taxon>
    </lineage>
</organism>
<feature type="transmembrane region" description="Helical" evidence="4">
    <location>
        <begin position="161"/>
        <end position="183"/>
    </location>
</feature>
<feature type="transmembrane region" description="Helical" evidence="4">
    <location>
        <begin position="354"/>
        <end position="373"/>
    </location>
</feature>
<dbReference type="PANTHER" id="PTHR23521">
    <property type="entry name" value="TRANSPORTER MFS SUPERFAMILY"/>
    <property type="match status" value="1"/>
</dbReference>
<dbReference type="GO" id="GO:0005886">
    <property type="term" value="C:plasma membrane"/>
    <property type="evidence" value="ECO:0007669"/>
    <property type="project" value="TreeGrafter"/>
</dbReference>
<gene>
    <name evidence="6" type="ORF">M2A_1923</name>
</gene>
<feature type="transmembrane region" description="Helical" evidence="4">
    <location>
        <begin position="127"/>
        <end position="149"/>
    </location>
</feature>
<dbReference type="InterPro" id="IPR020846">
    <property type="entry name" value="MFS_dom"/>
</dbReference>
<keyword evidence="1 4" id="KW-0812">Transmembrane</keyword>
<dbReference type="Pfam" id="PF07690">
    <property type="entry name" value="MFS_1"/>
    <property type="match status" value="1"/>
</dbReference>
<keyword evidence="3 4" id="KW-0472">Membrane</keyword>
<feature type="transmembrane region" description="Helical" evidence="4">
    <location>
        <begin position="35"/>
        <end position="60"/>
    </location>
</feature>
<evidence type="ECO:0000256" key="3">
    <source>
        <dbReference type="ARBA" id="ARBA00023136"/>
    </source>
</evidence>
<dbReference type="STRING" id="1333998.M2A_1923"/>
<dbReference type="Proteomes" id="UP000028702">
    <property type="component" value="Unassembled WGS sequence"/>
</dbReference>
<dbReference type="GO" id="GO:0022857">
    <property type="term" value="F:transmembrane transporter activity"/>
    <property type="evidence" value="ECO:0007669"/>
    <property type="project" value="InterPro"/>
</dbReference>
<protein>
    <submittedName>
        <fullName evidence="6">Major facilitator transporter</fullName>
    </submittedName>
</protein>
<keyword evidence="7" id="KW-1185">Reference proteome</keyword>
<evidence type="ECO:0000256" key="1">
    <source>
        <dbReference type="ARBA" id="ARBA00022692"/>
    </source>
</evidence>
<feature type="transmembrane region" description="Helical" evidence="4">
    <location>
        <begin position="320"/>
        <end position="342"/>
    </location>
</feature>
<dbReference type="PANTHER" id="PTHR23521:SF3">
    <property type="entry name" value="MFS TRANSPORTER"/>
    <property type="match status" value="1"/>
</dbReference>
<keyword evidence="2 4" id="KW-1133">Transmembrane helix</keyword>
<evidence type="ECO:0000259" key="5">
    <source>
        <dbReference type="PROSITE" id="PS50850"/>
    </source>
</evidence>
<feature type="transmembrane region" description="Helical" evidence="4">
    <location>
        <begin position="263"/>
        <end position="283"/>
    </location>
</feature>
<reference evidence="6 7" key="1">
    <citation type="submission" date="2014-07" db="EMBL/GenBank/DDBJ databases">
        <title>Tepidicaulis marinum gen. nov., sp. nov., a novel marine bacterium denitrifying nitrate to nitrous oxide strictly under microaerobic conditions.</title>
        <authorList>
            <person name="Takeuchi M."/>
            <person name="Yamagishi T."/>
            <person name="Kamagata Y."/>
            <person name="Oshima K."/>
            <person name="Hattori M."/>
            <person name="Katayama T."/>
            <person name="Hanada S."/>
            <person name="Tamaki H."/>
            <person name="Marumo K."/>
            <person name="Maeda H."/>
            <person name="Nedachi M."/>
            <person name="Iwasaki W."/>
            <person name="Suwa Y."/>
            <person name="Sakata S."/>
        </authorList>
    </citation>
    <scope>NUCLEOTIDE SEQUENCE [LARGE SCALE GENOMIC DNA]</scope>
    <source>
        <strain evidence="6 7">MA2</strain>
    </source>
</reference>
<dbReference type="Gene3D" id="1.20.1250.20">
    <property type="entry name" value="MFS general substrate transporter like domains"/>
    <property type="match status" value="2"/>
</dbReference>
<name>A0A081BBK6_9HYPH</name>
<feature type="transmembrane region" description="Helical" evidence="4">
    <location>
        <begin position="223"/>
        <end position="243"/>
    </location>
</feature>
<proteinExistence type="predicted"/>
<sequence length="414" mass="44419">MHLSHEEEPAPVLAAPLADPQASPQADPLSARQRFFSLAAVIWAMAMVTFIIGLTFPFLALLLERQGVSTAMIGYSTAVQGMAILFIAPFAPRLIAFMGPNWSMAVGMGGSALCIALLPLWPNVWAWFPLRFALGAVSSLLWIASEAWINSVAREETRGRVVSVYSIAGAAGFTMGPAILTLIGTQTNLPFLIAVTALVLPCLPLLLAPTAGITFEKTEKGGWGRVLALAPAPILITFIFAGSEEALHTFFAIFTMELGEGETLALRLIAALGFGGIVLGYPIGWLADHVNRLNLLILLTLTIFAAILAVPQIFNVYPLNYIYFLVLGGIMGGTYTVGMTLLGERFEGADLVTASTMTTTFWGVGAVAGPSLAGQSMGMMGPNGLIFAICFVILLYLPFPLWERWRLLRPRART</sequence>
<comment type="caution">
    <text evidence="6">The sequence shown here is derived from an EMBL/GenBank/DDBJ whole genome shotgun (WGS) entry which is preliminary data.</text>
</comment>
<dbReference type="eggNOG" id="COG2814">
    <property type="taxonomic scope" value="Bacteria"/>
</dbReference>
<evidence type="ECO:0000313" key="7">
    <source>
        <dbReference type="Proteomes" id="UP000028702"/>
    </source>
</evidence>
<dbReference type="InterPro" id="IPR036259">
    <property type="entry name" value="MFS_trans_sf"/>
</dbReference>
<feature type="transmembrane region" description="Helical" evidence="4">
    <location>
        <begin position="72"/>
        <end position="90"/>
    </location>
</feature>
<dbReference type="AlphaFoldDB" id="A0A081BBK6"/>
<dbReference type="PROSITE" id="PS50850">
    <property type="entry name" value="MFS"/>
    <property type="match status" value="1"/>
</dbReference>
<feature type="transmembrane region" description="Helical" evidence="4">
    <location>
        <begin position="385"/>
        <end position="402"/>
    </location>
</feature>
<dbReference type="SUPFAM" id="SSF103473">
    <property type="entry name" value="MFS general substrate transporter"/>
    <property type="match status" value="1"/>
</dbReference>
<dbReference type="InterPro" id="IPR011701">
    <property type="entry name" value="MFS"/>
</dbReference>
<accession>A0A081BBK6</accession>
<feature type="domain" description="Major facilitator superfamily (MFS) profile" evidence="5">
    <location>
        <begin position="229"/>
        <end position="414"/>
    </location>
</feature>